<protein>
    <recommendedName>
        <fullName evidence="3">Bacteriophage Mu GpT domain-containing protein</fullName>
    </recommendedName>
</protein>
<dbReference type="RefSeq" id="WP_089460853.1">
    <property type="nucleotide sequence ID" value="NZ_CM009575.1"/>
</dbReference>
<dbReference type="AlphaFoldDB" id="A0A2S5DRP4"/>
<organism evidence="1 2">
    <name type="scientific">Burkholderia contaminans</name>
    <dbReference type="NCBI Taxonomy" id="488447"/>
    <lineage>
        <taxon>Bacteria</taxon>
        <taxon>Pseudomonadati</taxon>
        <taxon>Pseudomonadota</taxon>
        <taxon>Betaproteobacteria</taxon>
        <taxon>Burkholderiales</taxon>
        <taxon>Burkholderiaceae</taxon>
        <taxon>Burkholderia</taxon>
        <taxon>Burkholderia cepacia complex</taxon>
    </lineage>
</organism>
<name>A0A2S5DRP4_9BURK</name>
<proteinExistence type="predicted"/>
<comment type="caution">
    <text evidence="1">The sequence shown here is derived from an EMBL/GenBank/DDBJ whole genome shotgun (WGS) entry which is preliminary data.</text>
</comment>
<evidence type="ECO:0008006" key="3">
    <source>
        <dbReference type="Google" id="ProtNLM"/>
    </source>
</evidence>
<dbReference type="EMBL" id="PQVP01000002">
    <property type="protein sequence ID" value="POZ81747.1"/>
    <property type="molecule type" value="Genomic_DNA"/>
</dbReference>
<dbReference type="Proteomes" id="UP000238655">
    <property type="component" value="Chromosome 1"/>
</dbReference>
<accession>A0A2S5DRP4</accession>
<sequence>MAGVITTGNLPKLLWPGLFATFGRGYNETAQEWKPLVEVFSSKKAYEEIVQVVGYGAAPAKPEGTPTMYDSEWQGFITRFIHIAYGLGYIVTQEEIDDNLYPQVASERAEALGFSFRQTKETIVGNFYNTMFTRNGSDGVPVISASHPLQGGGTGTNTLTVAADLSEAALEDLSIQMWLTTDDRGNRISLMPRSLHVHPSEMFNAQRILKSTFQSGSANNDINALKYLNMFPEGVKMNRYFTAPHAFFIRTNIMAKQGPILFERNKIKYADDGDFDSGNIKYKAYERYSVGMADWRGVFGSNGP</sequence>
<evidence type="ECO:0000313" key="1">
    <source>
        <dbReference type="EMBL" id="POZ81747.1"/>
    </source>
</evidence>
<reference evidence="1 2" key="1">
    <citation type="submission" date="2018-01" db="EMBL/GenBank/DDBJ databases">
        <title>Successful Treatment of Persistent Burkholderia cepacia Bacteremia with Ceftazidime-Avibactam.</title>
        <authorList>
            <person name="Tamma P."/>
            <person name="Fan Y."/>
            <person name="Bergman Y."/>
            <person name="Sick-Samuels A."/>
            <person name="Hsu A."/>
            <person name="Timp W."/>
            <person name="Simner P."/>
        </authorList>
    </citation>
    <scope>NUCLEOTIDE SEQUENCE [LARGE SCALE GENOMIC DNA]</scope>
    <source>
        <strain evidence="1 2">170816</strain>
    </source>
</reference>
<gene>
    <name evidence="1" type="ORF">C3743_15655</name>
</gene>
<evidence type="ECO:0000313" key="2">
    <source>
        <dbReference type="Proteomes" id="UP000238655"/>
    </source>
</evidence>